<keyword evidence="8" id="KW-0752">Steroid biosynthesis</keyword>
<keyword evidence="7" id="KW-0256">Endoplasmic reticulum</keyword>
<dbReference type="InterPro" id="IPR032696">
    <property type="entry name" value="SQ_cyclase_C"/>
</dbReference>
<keyword evidence="5" id="KW-0551">Lipid droplet</keyword>
<evidence type="ECO:0000256" key="5">
    <source>
        <dbReference type="ARBA" id="ARBA00022677"/>
    </source>
</evidence>
<dbReference type="SUPFAM" id="SSF48239">
    <property type="entry name" value="Terpenoid cyclases/Protein prenyltransferases"/>
    <property type="match status" value="2"/>
</dbReference>
<dbReference type="GO" id="GO:0006696">
    <property type="term" value="P:ergosterol biosynthetic process"/>
    <property type="evidence" value="ECO:0007669"/>
    <property type="project" value="EnsemblFungi"/>
</dbReference>
<evidence type="ECO:0000256" key="4">
    <source>
        <dbReference type="ARBA" id="ARBA00022516"/>
    </source>
</evidence>
<dbReference type="AlphaFoldDB" id="W6MKY6"/>
<evidence type="ECO:0000256" key="11">
    <source>
        <dbReference type="ARBA" id="ARBA00023235"/>
    </source>
</evidence>
<comment type="catalytic activity">
    <reaction evidence="12">
        <text>(S)-2,3-epoxysqualene = lanosterol</text>
        <dbReference type="Rhea" id="RHEA:14621"/>
        <dbReference type="ChEBI" id="CHEBI:15441"/>
        <dbReference type="ChEBI" id="CHEBI:16521"/>
        <dbReference type="EC" id="5.4.99.7"/>
    </reaction>
    <physiologicalReaction direction="left-to-right" evidence="12">
        <dbReference type="Rhea" id="RHEA:14622"/>
    </physiologicalReaction>
</comment>
<dbReference type="FunFam" id="1.50.10.20:FF:000027">
    <property type="entry name" value="Terpene cyclase/mutase family member"/>
    <property type="match status" value="1"/>
</dbReference>
<keyword evidence="18" id="KW-1185">Reference proteome</keyword>
<evidence type="ECO:0000256" key="2">
    <source>
        <dbReference type="ARBA" id="ARBA00004502"/>
    </source>
</evidence>
<comment type="similarity">
    <text evidence="3 14">Belongs to the terpene cyclase/mutase family.</text>
</comment>
<dbReference type="GO" id="GO:0000250">
    <property type="term" value="F:lanosterol synthase activity"/>
    <property type="evidence" value="ECO:0007669"/>
    <property type="project" value="UniProtKB-EC"/>
</dbReference>
<evidence type="ECO:0000256" key="3">
    <source>
        <dbReference type="ARBA" id="ARBA00009755"/>
    </source>
</evidence>
<evidence type="ECO:0000256" key="6">
    <source>
        <dbReference type="ARBA" id="ARBA00022737"/>
    </source>
</evidence>
<evidence type="ECO:0000256" key="8">
    <source>
        <dbReference type="ARBA" id="ARBA00022955"/>
    </source>
</evidence>
<reference evidence="17" key="2">
    <citation type="submission" date="2014-02" db="EMBL/GenBank/DDBJ databases">
        <title>Complete DNA sequence of /Kuraishia capsulata/ illustrates novel genomic features among budding yeasts (/Saccharomycotina/).</title>
        <authorList>
            <person name="Morales L."/>
            <person name="Noel B."/>
            <person name="Porcel B."/>
            <person name="Marcet-Houben M."/>
            <person name="Hullo M-F."/>
            <person name="Sacerdot C."/>
            <person name="Tekaia F."/>
            <person name="Leh-Louis V."/>
            <person name="Despons L."/>
            <person name="Khanna V."/>
            <person name="Aury J-M."/>
            <person name="Barbe V."/>
            <person name="Couloux A."/>
            <person name="Labadie K."/>
            <person name="Pelletier E."/>
            <person name="Souciet J-L."/>
            <person name="Boekhout T."/>
            <person name="Gabaldon T."/>
            <person name="Wincker P."/>
            <person name="Dujon B."/>
        </authorList>
    </citation>
    <scope>NUCLEOTIDE SEQUENCE</scope>
    <source>
        <strain evidence="17">CBS 1993</strain>
    </source>
</reference>
<evidence type="ECO:0000313" key="18">
    <source>
        <dbReference type="Proteomes" id="UP000019384"/>
    </source>
</evidence>
<dbReference type="CDD" id="cd02892">
    <property type="entry name" value="SQCY_1"/>
    <property type="match status" value="1"/>
</dbReference>
<sequence length="725" mass="82951">MTNKSTMFYSEKLGLSPTDNSNWRLRTSILGAAVWEYVETPQADDLQSPMEKYLLGSDDFEPPVYNDRAKDAFESAIRGAEFFRLLQAENGTWPNMYQGPMFMTVGYVAACYFTKTTIPEAYKTEMIRYYINVSHPVDGGWGLYNVDKSTCFGTTMGYVCLRLLGLPPHHTACVRARDTLHRLGGAVANPHWGKAWLAILNLYEWEGVNPAPADLFMLPQFLPIFPFKWWVHTRAIYLAMSYVSSVKGKCELDPLLLSLRTEIYTKSYGKIDFSKERNNVCGVDLYYPHTGFLNLANNVLVFYEKYLRPDWWNRRVNKTIYEYVLKELKNTEYLGIAPVSAAFNTIVTYMEEGPDSENFQKTRDRLSEVLFKGPEGITVMGTNGSQTWDSSFAVQYLFMAGLAERPEFKDMIVRAYKFLIRSQFTDECADGSFRDRRKGAWPFSTKEQGYTVSDCTAEAIKAIIMVKNSEYYKDVHHLYDERNLEDGIDILLGLQNVGNFHFGSFSTYEKNKATPLLEALNPAEVFGNIMVEYPYIECTDSSVLGLKYFTDHYEYRRDEINLAIDRAIKYIRANQNEDGSWYGCWGVCFTYAGMFALEALSVVGNTYESDLTVRKGCDFLVSRQLPDGGWGESMKSSEMHEYFSSPNSLVVQTAWVVIALILAEYPQKDVIDRGIKLIMDRQQSGGNWKFESVEGVFNHSCGIEYPNYKFMFTIKALGLYSKTYA</sequence>
<accession>W6MKY6</accession>
<dbReference type="Gene3D" id="6.20.120.20">
    <property type="match status" value="1"/>
</dbReference>
<evidence type="ECO:0000256" key="10">
    <source>
        <dbReference type="ARBA" id="ARBA00023136"/>
    </source>
</evidence>
<keyword evidence="11 14" id="KW-0413">Isomerase</keyword>
<protein>
    <recommendedName>
        <fullName evidence="14">Terpene cyclase/mutase family member</fullName>
        <ecNumber evidence="14">5.4.99.-</ecNumber>
    </recommendedName>
</protein>
<gene>
    <name evidence="17" type="ORF">KUCA_T00001407001</name>
</gene>
<evidence type="ECO:0000256" key="7">
    <source>
        <dbReference type="ARBA" id="ARBA00022824"/>
    </source>
</evidence>
<feature type="domain" description="Squalene cyclase N-terminal" evidence="16">
    <location>
        <begin position="82"/>
        <end position="368"/>
    </location>
</feature>
<dbReference type="GO" id="GO:0016104">
    <property type="term" value="P:triterpenoid biosynthetic process"/>
    <property type="evidence" value="ECO:0007669"/>
    <property type="project" value="InterPro"/>
</dbReference>
<keyword evidence="4" id="KW-0444">Lipid biosynthesis</keyword>
<evidence type="ECO:0000256" key="12">
    <source>
        <dbReference type="ARBA" id="ARBA00051240"/>
    </source>
</evidence>
<dbReference type="RefSeq" id="XP_022457449.1">
    <property type="nucleotide sequence ID" value="XM_022603582.1"/>
</dbReference>
<organism evidence="17 18">
    <name type="scientific">Kuraishia capsulata CBS 1993</name>
    <dbReference type="NCBI Taxonomy" id="1382522"/>
    <lineage>
        <taxon>Eukaryota</taxon>
        <taxon>Fungi</taxon>
        <taxon>Dikarya</taxon>
        <taxon>Ascomycota</taxon>
        <taxon>Saccharomycotina</taxon>
        <taxon>Pichiomycetes</taxon>
        <taxon>Pichiales</taxon>
        <taxon>Pichiaceae</taxon>
        <taxon>Kuraishia</taxon>
    </lineage>
</organism>
<dbReference type="GO" id="GO:0005811">
    <property type="term" value="C:lipid droplet"/>
    <property type="evidence" value="ECO:0007669"/>
    <property type="project" value="UniProtKB-SubCell"/>
</dbReference>
<dbReference type="NCBIfam" id="TIGR01787">
    <property type="entry name" value="squalene_cyclas"/>
    <property type="match status" value="1"/>
</dbReference>
<dbReference type="FunFam" id="1.50.10.20:FF:000003">
    <property type="entry name" value="Terpene cyclase/mutase family member"/>
    <property type="match status" value="1"/>
</dbReference>
<dbReference type="Gene3D" id="1.50.10.20">
    <property type="match status" value="2"/>
</dbReference>
<evidence type="ECO:0000259" key="16">
    <source>
        <dbReference type="Pfam" id="PF13249"/>
    </source>
</evidence>
<dbReference type="GO" id="GO:0005789">
    <property type="term" value="C:endoplasmic reticulum membrane"/>
    <property type="evidence" value="ECO:0007669"/>
    <property type="project" value="UniProtKB-SubCell"/>
</dbReference>
<evidence type="ECO:0000256" key="1">
    <source>
        <dbReference type="ARBA" id="ARBA00004406"/>
    </source>
</evidence>
<dbReference type="Proteomes" id="UP000019384">
    <property type="component" value="Unassembled WGS sequence"/>
</dbReference>
<dbReference type="InterPro" id="IPR008930">
    <property type="entry name" value="Terpenoid_cyclase/PrenylTrfase"/>
</dbReference>
<dbReference type="Pfam" id="PF13249">
    <property type="entry name" value="SQHop_cyclase_N"/>
    <property type="match status" value="1"/>
</dbReference>
<dbReference type="STRING" id="1382522.W6MKY6"/>
<name>W6MKY6_9ASCO</name>
<dbReference type="HOGENOM" id="CLU_009074_2_1_1"/>
<dbReference type="SFLD" id="SFLDG01016">
    <property type="entry name" value="Prenyltransferase_Like_2"/>
    <property type="match status" value="1"/>
</dbReference>
<dbReference type="Pfam" id="PF13243">
    <property type="entry name" value="SQHop_cyclase_C"/>
    <property type="match status" value="1"/>
</dbReference>
<dbReference type="EC" id="5.4.99.-" evidence="14"/>
<dbReference type="PANTHER" id="PTHR11764:SF20">
    <property type="entry name" value="LANOSTEROL SYNTHASE"/>
    <property type="match status" value="1"/>
</dbReference>
<evidence type="ECO:0000259" key="15">
    <source>
        <dbReference type="Pfam" id="PF13243"/>
    </source>
</evidence>
<dbReference type="OrthoDB" id="21502at2759"/>
<dbReference type="PANTHER" id="PTHR11764">
    <property type="entry name" value="TERPENE CYCLASE/MUTASE FAMILY MEMBER"/>
    <property type="match status" value="1"/>
</dbReference>
<feature type="domain" description="Squalene cyclase C-terminal" evidence="15">
    <location>
        <begin position="385"/>
        <end position="721"/>
    </location>
</feature>
<comment type="pathway">
    <text evidence="13">Terpene metabolism; lanosterol biosynthesis; lanosterol from farnesyl diphosphate: step 3/3.</text>
</comment>
<reference evidence="17" key="1">
    <citation type="submission" date="2013-12" db="EMBL/GenBank/DDBJ databases">
        <authorList>
            <person name="Genoscope - CEA"/>
        </authorList>
    </citation>
    <scope>NUCLEOTIDE SEQUENCE</scope>
    <source>
        <strain evidence="17">CBS 1993</strain>
    </source>
</reference>
<dbReference type="InterPro" id="IPR002365">
    <property type="entry name" value="Terpene_synthase_CS"/>
</dbReference>
<keyword evidence="6" id="KW-0677">Repeat</keyword>
<keyword evidence="9" id="KW-0443">Lipid metabolism</keyword>
<dbReference type="InterPro" id="IPR032697">
    <property type="entry name" value="SQ_cyclase_N"/>
</dbReference>
<evidence type="ECO:0000256" key="9">
    <source>
        <dbReference type="ARBA" id="ARBA00023098"/>
    </source>
</evidence>
<dbReference type="EMBL" id="HG793126">
    <property type="protein sequence ID" value="CDK25437.1"/>
    <property type="molecule type" value="Genomic_DNA"/>
</dbReference>
<dbReference type="InterPro" id="IPR018333">
    <property type="entry name" value="Squalene_cyclase"/>
</dbReference>
<dbReference type="GeneID" id="34518837"/>
<comment type="subcellular location">
    <subcellularLocation>
        <location evidence="1">Endoplasmic reticulum membrane</location>
        <topology evidence="1">Peripheral membrane protein</topology>
    </subcellularLocation>
    <subcellularLocation>
        <location evidence="2">Lipid droplet</location>
    </subcellularLocation>
</comment>
<evidence type="ECO:0000256" key="14">
    <source>
        <dbReference type="RuleBase" id="RU362003"/>
    </source>
</evidence>
<evidence type="ECO:0000256" key="13">
    <source>
        <dbReference type="ARBA" id="ARBA00060682"/>
    </source>
</evidence>
<proteinExistence type="inferred from homology"/>
<dbReference type="PROSITE" id="PS01074">
    <property type="entry name" value="TERPENE_SYNTHASES"/>
    <property type="match status" value="1"/>
</dbReference>
<keyword evidence="10" id="KW-0472">Membrane</keyword>
<evidence type="ECO:0000313" key="17">
    <source>
        <dbReference type="EMBL" id="CDK25437.1"/>
    </source>
</evidence>